<feature type="non-terminal residue" evidence="2">
    <location>
        <position position="1"/>
    </location>
</feature>
<dbReference type="InterPro" id="IPR008862">
    <property type="entry name" value="Tcp11"/>
</dbReference>
<dbReference type="PANTHER" id="PTHR12832:SF11">
    <property type="entry name" value="LD23868P"/>
    <property type="match status" value="1"/>
</dbReference>
<dbReference type="Proteomes" id="UP000799421">
    <property type="component" value="Unassembled WGS sequence"/>
</dbReference>
<dbReference type="AlphaFoldDB" id="A0A6A7CC06"/>
<reference evidence="2" key="1">
    <citation type="journal article" date="2020" name="Stud. Mycol.">
        <title>101 Dothideomycetes genomes: a test case for predicting lifestyles and emergence of pathogens.</title>
        <authorList>
            <person name="Haridas S."/>
            <person name="Albert R."/>
            <person name="Binder M."/>
            <person name="Bloem J."/>
            <person name="Labutti K."/>
            <person name="Salamov A."/>
            <person name="Andreopoulos B."/>
            <person name="Baker S."/>
            <person name="Barry K."/>
            <person name="Bills G."/>
            <person name="Bluhm B."/>
            <person name="Cannon C."/>
            <person name="Castanera R."/>
            <person name="Culley D."/>
            <person name="Daum C."/>
            <person name="Ezra D."/>
            <person name="Gonzalez J."/>
            <person name="Henrissat B."/>
            <person name="Kuo A."/>
            <person name="Liang C."/>
            <person name="Lipzen A."/>
            <person name="Lutzoni F."/>
            <person name="Magnuson J."/>
            <person name="Mondo S."/>
            <person name="Nolan M."/>
            <person name="Ohm R."/>
            <person name="Pangilinan J."/>
            <person name="Park H.-J."/>
            <person name="Ramirez L."/>
            <person name="Alfaro M."/>
            <person name="Sun H."/>
            <person name="Tritt A."/>
            <person name="Yoshinaga Y."/>
            <person name="Zwiers L.-H."/>
            <person name="Turgeon B."/>
            <person name="Goodwin S."/>
            <person name="Spatafora J."/>
            <person name="Crous P."/>
            <person name="Grigoriev I."/>
        </authorList>
    </citation>
    <scope>NUCLEOTIDE SEQUENCE</scope>
    <source>
        <strain evidence="2">CBS 480.64</strain>
    </source>
</reference>
<name>A0A6A7CC06_9PEZI</name>
<protein>
    <recommendedName>
        <fullName evidence="4">Tcp11-domain-containing protein</fullName>
    </recommendedName>
</protein>
<gene>
    <name evidence="2" type="ORF">K470DRAFT_205325</name>
</gene>
<evidence type="ECO:0000313" key="2">
    <source>
        <dbReference type="EMBL" id="KAF2864038.1"/>
    </source>
</evidence>
<organism evidence="2 3">
    <name type="scientific">Piedraia hortae CBS 480.64</name>
    <dbReference type="NCBI Taxonomy" id="1314780"/>
    <lineage>
        <taxon>Eukaryota</taxon>
        <taxon>Fungi</taxon>
        <taxon>Dikarya</taxon>
        <taxon>Ascomycota</taxon>
        <taxon>Pezizomycotina</taxon>
        <taxon>Dothideomycetes</taxon>
        <taxon>Dothideomycetidae</taxon>
        <taxon>Capnodiales</taxon>
        <taxon>Piedraiaceae</taxon>
        <taxon>Piedraia</taxon>
    </lineage>
</organism>
<sequence length="491" mass="54631">VEPHGADLSFAFERAAMTPPITLDSLAELDMARIINNPKLRHDVNFDRDLHFRPNREGSKGRSKLRAAEQYWLALEAEFFVYAYAAERLSRHPLSERPAYWVRMLSIGQRRLPPMLVVIRDVLLTLVPDHEQATIAARLDVDLIMKQITNGVCDLVGLGNWLANLLKAHCAPMRDEHVDAMRDDLVAGATLARPDRLVAGLRRLLVCLENMKLDVANHQVRHMRLLLVNDTLHFQRRYHAHRIALGKFDLCRARAWFAGQLTKFGSSPRNALVAALLNHVRTDDPAGCPPSFYLDEDRLGGVRAQLRRVVGLAALRALVSELGRGHLSPADLAQAQEALVASALVIVGSHGRFIDCVENIAVEVVRMLCTASGSTPTFAGAQLAMIETRLRRALDPASAEFDARSRAICAQLRLRLNASVERHINMSALQLHNTLLPPQPQPTGRPPVGFGAQCAPPPAPSVPQDAQEHIVRQMTHVLCLNWHIWADLIYL</sequence>
<evidence type="ECO:0000313" key="3">
    <source>
        <dbReference type="Proteomes" id="UP000799421"/>
    </source>
</evidence>
<keyword evidence="3" id="KW-1185">Reference proteome</keyword>
<dbReference type="GO" id="GO:0010737">
    <property type="term" value="P:protein kinase A signaling"/>
    <property type="evidence" value="ECO:0007669"/>
    <property type="project" value="TreeGrafter"/>
</dbReference>
<dbReference type="OrthoDB" id="276323at2759"/>
<dbReference type="PANTHER" id="PTHR12832">
    <property type="entry name" value="TESTIS-SPECIFIC PROTEIN PBS13 T-COMPLEX 11"/>
    <property type="match status" value="1"/>
</dbReference>
<dbReference type="EMBL" id="MU005958">
    <property type="protein sequence ID" value="KAF2864038.1"/>
    <property type="molecule type" value="Genomic_DNA"/>
</dbReference>
<accession>A0A6A7CC06</accession>
<comment type="similarity">
    <text evidence="1">Belongs to the TCP11 family.</text>
</comment>
<feature type="non-terminal residue" evidence="2">
    <location>
        <position position="491"/>
    </location>
</feature>
<proteinExistence type="inferred from homology"/>
<dbReference type="Pfam" id="PF05794">
    <property type="entry name" value="Tcp11"/>
    <property type="match status" value="1"/>
</dbReference>
<evidence type="ECO:0008006" key="4">
    <source>
        <dbReference type="Google" id="ProtNLM"/>
    </source>
</evidence>
<evidence type="ECO:0000256" key="1">
    <source>
        <dbReference type="ARBA" id="ARBA00010954"/>
    </source>
</evidence>